<dbReference type="Proteomes" id="UP000293912">
    <property type="component" value="Chromosome"/>
</dbReference>
<evidence type="ECO:0000259" key="1">
    <source>
        <dbReference type="Pfam" id="PF00149"/>
    </source>
</evidence>
<dbReference type="GO" id="GO:0005737">
    <property type="term" value="C:cytoplasm"/>
    <property type="evidence" value="ECO:0007669"/>
    <property type="project" value="TreeGrafter"/>
</dbReference>
<evidence type="ECO:0000313" key="3">
    <source>
        <dbReference type="Proteomes" id="UP000293912"/>
    </source>
</evidence>
<organism evidence="2 3">
    <name type="scientific">Hydrogenophaga pseudoflava</name>
    <name type="common">Pseudomonas carboxydoflava</name>
    <dbReference type="NCBI Taxonomy" id="47421"/>
    <lineage>
        <taxon>Bacteria</taxon>
        <taxon>Pseudomonadati</taxon>
        <taxon>Pseudomonadota</taxon>
        <taxon>Betaproteobacteria</taxon>
        <taxon>Burkholderiales</taxon>
        <taxon>Comamonadaceae</taxon>
        <taxon>Hydrogenophaga</taxon>
    </lineage>
</organism>
<keyword evidence="3" id="KW-1185">Reference proteome</keyword>
<dbReference type="InterPro" id="IPR029052">
    <property type="entry name" value="Metallo-depent_PP-like"/>
</dbReference>
<dbReference type="InterPro" id="IPR004843">
    <property type="entry name" value="Calcineurin-like_PHP"/>
</dbReference>
<reference evidence="2 3" key="1">
    <citation type="submission" date="2019-03" db="EMBL/GenBank/DDBJ databases">
        <authorList>
            <person name="Sebastian G."/>
            <person name="Baumann P."/>
            <person name="Ruckert C."/>
            <person name="Kalinowski J."/>
            <person name="Nebel B."/>
            <person name="Takors R."/>
            <person name="Blombach B."/>
        </authorList>
    </citation>
    <scope>NUCLEOTIDE SEQUENCE [LARGE SCALE GENOMIC DNA]</scope>
    <source>
        <strain evidence="2 3">DSM 1084</strain>
    </source>
</reference>
<feature type="domain" description="Calcineurin-like phosphoesterase" evidence="1">
    <location>
        <begin position="5"/>
        <end position="98"/>
    </location>
</feature>
<dbReference type="EMBL" id="CP037867">
    <property type="protein sequence ID" value="QBM29135.1"/>
    <property type="molecule type" value="Genomic_DNA"/>
</dbReference>
<protein>
    <submittedName>
        <fullName evidence="2">Bis(5'-nucleosyl)-tetraphosphatase PrpE [asymmetrical]</fullName>
        <ecNumber evidence="2">3.6.1.17</ecNumber>
    </submittedName>
</protein>
<dbReference type="SUPFAM" id="SSF56300">
    <property type="entry name" value="Metallo-dependent phosphatases"/>
    <property type="match status" value="1"/>
</dbReference>
<dbReference type="InterPro" id="IPR050126">
    <property type="entry name" value="Ap4A_hydrolase"/>
</dbReference>
<dbReference type="GO" id="GO:0016791">
    <property type="term" value="F:phosphatase activity"/>
    <property type="evidence" value="ECO:0007669"/>
    <property type="project" value="TreeGrafter"/>
</dbReference>
<dbReference type="AlphaFoldDB" id="A0A4P6X2R5"/>
<evidence type="ECO:0000313" key="2">
    <source>
        <dbReference type="EMBL" id="QBM29135.1"/>
    </source>
</evidence>
<dbReference type="PANTHER" id="PTHR42850:SF7">
    <property type="entry name" value="BIS(5'-NUCLEOSYL)-TETRAPHOSPHATASE PRPE [ASYMMETRICAL]"/>
    <property type="match status" value="1"/>
</dbReference>
<name>A0A4P6X2R5_HYDPS</name>
<dbReference type="PANTHER" id="PTHR42850">
    <property type="entry name" value="METALLOPHOSPHOESTERASE"/>
    <property type="match status" value="1"/>
</dbReference>
<accession>A0A4P6X2R5</accession>
<sequence>MAYDIVGDIHGQADKLEALLETMGYQRKAGAYRHPSRTAIFVGDFIDRGPRQVDSCRLVREMVDAGSAQAVMGNHEFNAVAWFMQDPEGESAEHYLRPRHGEKGIKNRHQHQAFLAEVEGTPMHQELIDWFLTLPLWLELPELRVVHACWHDGLMSSLAPLLGPGRTLTPELIVRASREDDPVFSAVEALTKGIEVPLPDGHFFHDKDGHERRNVRIRWWEEGSDTYRDLAIMPEPERQKLPDLPLSAKAKPVYDKSKPVFYGHYWMQGDPVLQGSHFACVDYSAGKGGPLVAYRWEGEDQLDPGHFVSAA</sequence>
<dbReference type="Pfam" id="PF00149">
    <property type="entry name" value="Metallophos"/>
    <property type="match status" value="1"/>
</dbReference>
<dbReference type="GO" id="GO:0004081">
    <property type="term" value="F:bis(5'-nucleosyl)-tetraphosphatase (asymmetrical) activity"/>
    <property type="evidence" value="ECO:0007669"/>
    <property type="project" value="UniProtKB-EC"/>
</dbReference>
<dbReference type="EC" id="3.6.1.17" evidence="2"/>
<dbReference type="KEGG" id="hpse:HPF_15695"/>
<dbReference type="Gene3D" id="3.60.21.10">
    <property type="match status" value="1"/>
</dbReference>
<dbReference type="RefSeq" id="WP_133157124.1">
    <property type="nucleotide sequence ID" value="NZ_CP037867.1"/>
</dbReference>
<keyword evidence="2" id="KW-0378">Hydrolase</keyword>
<gene>
    <name evidence="2" type="primary">prpE</name>
    <name evidence="2" type="ORF">HPF_15695</name>
</gene>
<proteinExistence type="predicted"/>